<organism evidence="2 3">
    <name type="scientific">Leptospira meyeri</name>
    <dbReference type="NCBI Taxonomy" id="29508"/>
    <lineage>
        <taxon>Bacteria</taxon>
        <taxon>Pseudomonadati</taxon>
        <taxon>Spirochaetota</taxon>
        <taxon>Spirochaetia</taxon>
        <taxon>Leptospirales</taxon>
        <taxon>Leptospiraceae</taxon>
        <taxon>Leptospira</taxon>
    </lineage>
</organism>
<feature type="signal peptide" evidence="1">
    <location>
        <begin position="1"/>
        <end position="20"/>
    </location>
</feature>
<evidence type="ECO:0000313" key="2">
    <source>
        <dbReference type="EMBL" id="TDY72002.1"/>
    </source>
</evidence>
<reference evidence="2 3" key="1">
    <citation type="submission" date="2019-03" db="EMBL/GenBank/DDBJ databases">
        <title>Genomic Encyclopedia of Archaeal and Bacterial Type Strains, Phase II (KMG-II): from individual species to whole genera.</title>
        <authorList>
            <person name="Goeker M."/>
        </authorList>
    </citation>
    <scope>NUCLEOTIDE SEQUENCE [LARGE SCALE GENOMIC DNA]</scope>
    <source>
        <strain evidence="2 3">DSM 21537</strain>
    </source>
</reference>
<keyword evidence="1" id="KW-0732">Signal</keyword>
<dbReference type="EMBL" id="SORO01000001">
    <property type="protein sequence ID" value="TDY72002.1"/>
    <property type="molecule type" value="Genomic_DNA"/>
</dbReference>
<dbReference type="STRING" id="1193051.LEP1GSC017_2977"/>
<name>A0A4R8MX45_LEPME</name>
<dbReference type="OrthoDB" id="345827at2"/>
<proteinExistence type="predicted"/>
<evidence type="ECO:0000256" key="1">
    <source>
        <dbReference type="SAM" id="SignalP"/>
    </source>
</evidence>
<dbReference type="GeneID" id="79826321"/>
<feature type="chain" id="PRO_5020721155" description="Lipoprotein" evidence="1">
    <location>
        <begin position="21"/>
        <end position="251"/>
    </location>
</feature>
<accession>A0A4R8MX45</accession>
<dbReference type="AlphaFoldDB" id="A0A4R8MX45"/>
<dbReference type="RefSeq" id="WP_004788404.1">
    <property type="nucleotide sequence ID" value="NZ_RQGE01000023.1"/>
</dbReference>
<evidence type="ECO:0000313" key="3">
    <source>
        <dbReference type="Proteomes" id="UP000294684"/>
    </source>
</evidence>
<gene>
    <name evidence="2" type="ORF">CLV96_0981</name>
</gene>
<dbReference type="Proteomes" id="UP000294684">
    <property type="component" value="Unassembled WGS sequence"/>
</dbReference>
<keyword evidence="3" id="KW-1185">Reference proteome</keyword>
<comment type="caution">
    <text evidence="2">The sequence shown here is derived from an EMBL/GenBank/DDBJ whole genome shotgun (WGS) entry which is preliminary data.</text>
</comment>
<protein>
    <recommendedName>
        <fullName evidence="4">Lipoprotein</fullName>
    </recommendedName>
</protein>
<sequence>MKFAKFFLFSVLSFSILNCAELFQSRDKKDNTDALFAALFASPSCGPSAVSGSAGNGTRYLFTGCSGDPTSVLRAFGFTSSGVTFNAGIQGTSLASTIITNASSLSTSGNDSKAGIEITYLMNQGDSLVDALVQSTSSFAGPGVQFSPTQAQWLNGSTPSAFVTTPSIAWTSSVGIEKTVCIEVHKENANAHIFGWSSACNSVNRSAYEFEEEDAVITGFTGDRVGLKINKAVIKSITIYSTVIGTAGSLQ</sequence>
<evidence type="ECO:0008006" key="4">
    <source>
        <dbReference type="Google" id="ProtNLM"/>
    </source>
</evidence>